<dbReference type="EMBL" id="JBBWWR010000010">
    <property type="protein sequence ID" value="KAK8960908.1"/>
    <property type="molecule type" value="Genomic_DNA"/>
</dbReference>
<evidence type="ECO:0000313" key="2">
    <source>
        <dbReference type="Proteomes" id="UP001412067"/>
    </source>
</evidence>
<name>A0ABR2MD91_9ASPA</name>
<dbReference type="InterPro" id="IPR002083">
    <property type="entry name" value="MATH/TRAF_dom"/>
</dbReference>
<dbReference type="InterPro" id="IPR008974">
    <property type="entry name" value="TRAF-like"/>
</dbReference>
<reference evidence="1 2" key="1">
    <citation type="journal article" date="2022" name="Nat. Plants">
        <title>Genomes of leafy and leafless Platanthera orchids illuminate the evolution of mycoheterotrophy.</title>
        <authorList>
            <person name="Li M.H."/>
            <person name="Liu K.W."/>
            <person name="Li Z."/>
            <person name="Lu H.C."/>
            <person name="Ye Q.L."/>
            <person name="Zhang D."/>
            <person name="Wang J.Y."/>
            <person name="Li Y.F."/>
            <person name="Zhong Z.M."/>
            <person name="Liu X."/>
            <person name="Yu X."/>
            <person name="Liu D.K."/>
            <person name="Tu X.D."/>
            <person name="Liu B."/>
            <person name="Hao Y."/>
            <person name="Liao X.Y."/>
            <person name="Jiang Y.T."/>
            <person name="Sun W.H."/>
            <person name="Chen J."/>
            <person name="Chen Y.Q."/>
            <person name="Ai Y."/>
            <person name="Zhai J.W."/>
            <person name="Wu S.S."/>
            <person name="Zhou Z."/>
            <person name="Hsiao Y.Y."/>
            <person name="Wu W.L."/>
            <person name="Chen Y.Y."/>
            <person name="Lin Y.F."/>
            <person name="Hsu J.L."/>
            <person name="Li C.Y."/>
            <person name="Wang Z.W."/>
            <person name="Zhao X."/>
            <person name="Zhong W.Y."/>
            <person name="Ma X.K."/>
            <person name="Ma L."/>
            <person name="Huang J."/>
            <person name="Chen G.Z."/>
            <person name="Huang M.Z."/>
            <person name="Huang L."/>
            <person name="Peng D.H."/>
            <person name="Luo Y.B."/>
            <person name="Zou S.Q."/>
            <person name="Chen S.P."/>
            <person name="Lan S."/>
            <person name="Tsai W.C."/>
            <person name="Van de Peer Y."/>
            <person name="Liu Z.J."/>
        </authorList>
    </citation>
    <scope>NUCLEOTIDE SEQUENCE [LARGE SCALE GENOMIC DNA]</scope>
    <source>
        <strain evidence="1">Lor288</strain>
    </source>
</reference>
<keyword evidence="2" id="KW-1185">Reference proteome</keyword>
<gene>
    <name evidence="1" type="ORF">KSP40_PGU005673</name>
</gene>
<comment type="caution">
    <text evidence="1">The sequence shown here is derived from an EMBL/GenBank/DDBJ whole genome shotgun (WGS) entry which is preliminary data.</text>
</comment>
<protein>
    <submittedName>
        <fullName evidence="1">Uncharacterized protein</fullName>
    </submittedName>
</protein>
<organism evidence="1 2">
    <name type="scientific">Platanthera guangdongensis</name>
    <dbReference type="NCBI Taxonomy" id="2320717"/>
    <lineage>
        <taxon>Eukaryota</taxon>
        <taxon>Viridiplantae</taxon>
        <taxon>Streptophyta</taxon>
        <taxon>Embryophyta</taxon>
        <taxon>Tracheophyta</taxon>
        <taxon>Spermatophyta</taxon>
        <taxon>Magnoliopsida</taxon>
        <taxon>Liliopsida</taxon>
        <taxon>Asparagales</taxon>
        <taxon>Orchidaceae</taxon>
        <taxon>Orchidoideae</taxon>
        <taxon>Orchideae</taxon>
        <taxon>Orchidinae</taxon>
        <taxon>Platanthera</taxon>
    </lineage>
</organism>
<dbReference type="Proteomes" id="UP001412067">
    <property type="component" value="Unassembled WGS sequence"/>
</dbReference>
<dbReference type="Gene3D" id="2.60.210.10">
    <property type="entry name" value="Apoptosis, Tumor Necrosis Factor Receptor Associated Protein 2, Chain A"/>
    <property type="match status" value="1"/>
</dbReference>
<accession>A0ABR2MD91</accession>
<dbReference type="SUPFAM" id="SSF49599">
    <property type="entry name" value="TRAF domain-like"/>
    <property type="match status" value="1"/>
</dbReference>
<proteinExistence type="predicted"/>
<sequence length="163" mass="18444">MRTPTECLHPMVKISHEFSWKIENFSKLDDKICHQKKFTAGDQGNNMKVKDDNVSLYMNYNGSFHDTSAMKISVELSLSIIDQIEGNHNKRTLINCAGIYLQRKVMPLPGLRLNLNPNYFFIAPGIFLLVSEVTAANCYYLCCGNHSSTLQTKIILPLAPFLS</sequence>
<evidence type="ECO:0000313" key="1">
    <source>
        <dbReference type="EMBL" id="KAK8960908.1"/>
    </source>
</evidence>
<dbReference type="CDD" id="cd00121">
    <property type="entry name" value="MATH"/>
    <property type="match status" value="1"/>
</dbReference>